<name>A0ACD3AWP4_9AGAR</name>
<sequence length="387" mass="42789">MSFAPEIIEQILSFVGKDVPSIKACTLISPIWSSIAQPRLFSEIYVDTRSGKPGSARNPEGLSSILVRSPHLARSVVKYRLVGDVHSPSKGALDITSTLTQLRYLEFSANENANLHPQLTSALPAVLSSTRLTGLRLFGIYDFPAQAFQHCIVLQHLVLQYTTLTGLDGPLIARSPKVQLHTFSFATCAGASSGSREREAFEWFMEPSCSFDLSQLRVFISSDTALDPRSYEVFCQFVSKFSHSLGHILIAPCPRFPTSISPPPRLVRLHTLEIPVTVAPTNNISWTINFLSNLTAPGLLRRVVLHYRRPGVHHTLVGFGPLDKCLSSEAFQSLEDVTVAIYGSEFVEIITNYLRKIFYSLEAKKILTVEGYTADHYADIISGPLPI</sequence>
<keyword evidence="2" id="KW-1185">Reference proteome</keyword>
<accession>A0ACD3AWP4</accession>
<evidence type="ECO:0000313" key="1">
    <source>
        <dbReference type="EMBL" id="TFK70143.1"/>
    </source>
</evidence>
<dbReference type="Proteomes" id="UP000308600">
    <property type="component" value="Unassembled WGS sequence"/>
</dbReference>
<organism evidence="1 2">
    <name type="scientific">Pluteus cervinus</name>
    <dbReference type="NCBI Taxonomy" id="181527"/>
    <lineage>
        <taxon>Eukaryota</taxon>
        <taxon>Fungi</taxon>
        <taxon>Dikarya</taxon>
        <taxon>Basidiomycota</taxon>
        <taxon>Agaricomycotina</taxon>
        <taxon>Agaricomycetes</taxon>
        <taxon>Agaricomycetidae</taxon>
        <taxon>Agaricales</taxon>
        <taxon>Pluteineae</taxon>
        <taxon>Pluteaceae</taxon>
        <taxon>Pluteus</taxon>
    </lineage>
</organism>
<protein>
    <submittedName>
        <fullName evidence="1">Uncharacterized protein</fullName>
    </submittedName>
</protein>
<proteinExistence type="predicted"/>
<reference evidence="1 2" key="1">
    <citation type="journal article" date="2019" name="Nat. Ecol. Evol.">
        <title>Megaphylogeny resolves global patterns of mushroom evolution.</title>
        <authorList>
            <person name="Varga T."/>
            <person name="Krizsan K."/>
            <person name="Foldi C."/>
            <person name="Dima B."/>
            <person name="Sanchez-Garcia M."/>
            <person name="Sanchez-Ramirez S."/>
            <person name="Szollosi G.J."/>
            <person name="Szarkandi J.G."/>
            <person name="Papp V."/>
            <person name="Albert L."/>
            <person name="Andreopoulos W."/>
            <person name="Angelini C."/>
            <person name="Antonin V."/>
            <person name="Barry K.W."/>
            <person name="Bougher N.L."/>
            <person name="Buchanan P."/>
            <person name="Buyck B."/>
            <person name="Bense V."/>
            <person name="Catcheside P."/>
            <person name="Chovatia M."/>
            <person name="Cooper J."/>
            <person name="Damon W."/>
            <person name="Desjardin D."/>
            <person name="Finy P."/>
            <person name="Geml J."/>
            <person name="Haridas S."/>
            <person name="Hughes K."/>
            <person name="Justo A."/>
            <person name="Karasinski D."/>
            <person name="Kautmanova I."/>
            <person name="Kiss B."/>
            <person name="Kocsube S."/>
            <person name="Kotiranta H."/>
            <person name="LaButti K.M."/>
            <person name="Lechner B.E."/>
            <person name="Liimatainen K."/>
            <person name="Lipzen A."/>
            <person name="Lukacs Z."/>
            <person name="Mihaltcheva S."/>
            <person name="Morgado L.N."/>
            <person name="Niskanen T."/>
            <person name="Noordeloos M.E."/>
            <person name="Ohm R.A."/>
            <person name="Ortiz-Santana B."/>
            <person name="Ovrebo C."/>
            <person name="Racz N."/>
            <person name="Riley R."/>
            <person name="Savchenko A."/>
            <person name="Shiryaev A."/>
            <person name="Soop K."/>
            <person name="Spirin V."/>
            <person name="Szebenyi C."/>
            <person name="Tomsovsky M."/>
            <person name="Tulloss R.E."/>
            <person name="Uehling J."/>
            <person name="Grigoriev I.V."/>
            <person name="Vagvolgyi C."/>
            <person name="Papp T."/>
            <person name="Martin F.M."/>
            <person name="Miettinen O."/>
            <person name="Hibbett D.S."/>
            <person name="Nagy L.G."/>
        </authorList>
    </citation>
    <scope>NUCLEOTIDE SEQUENCE [LARGE SCALE GENOMIC DNA]</scope>
    <source>
        <strain evidence="1 2">NL-1719</strain>
    </source>
</reference>
<gene>
    <name evidence="1" type="ORF">BDN72DRAFT_839456</name>
</gene>
<dbReference type="EMBL" id="ML208318">
    <property type="protein sequence ID" value="TFK70143.1"/>
    <property type="molecule type" value="Genomic_DNA"/>
</dbReference>
<evidence type="ECO:0000313" key="2">
    <source>
        <dbReference type="Proteomes" id="UP000308600"/>
    </source>
</evidence>